<keyword evidence="3" id="KW-1185">Reference proteome</keyword>
<evidence type="ECO:0000313" key="2">
    <source>
        <dbReference type="EMBL" id="AOS96781.1"/>
    </source>
</evidence>
<sequence precursor="true">MKKLFMILGLCTLVACAHSPIQIQVRPQVEVAPSVIGSGYTLSVRGGNKLPGGGLGSLGGIYADSSNVRLANNVEDALAETLAEGFAEWGFRTVPAADPSARVQVVANLTGLKYDSPNKLYTSKVDSEAQIQLEVRIGGATYFGTYRSSGKDRNLIKPSKEEVEARLNQLLSATLQRAFEDEKLKMFLQANL</sequence>
<dbReference type="AlphaFoldDB" id="A0A1C9W6K0"/>
<gene>
    <name evidence="2" type="ORF">AUP74_01322</name>
</gene>
<keyword evidence="1" id="KW-0732">Signal</keyword>
<evidence type="ECO:0000313" key="3">
    <source>
        <dbReference type="Proteomes" id="UP000095672"/>
    </source>
</evidence>
<feature type="signal peptide" evidence="1">
    <location>
        <begin position="1"/>
        <end position="17"/>
    </location>
</feature>
<dbReference type="STRING" id="1769779.AUP74_01322"/>
<organism evidence="2 3">
    <name type="scientific">Microbulbifer aggregans</name>
    <dbReference type="NCBI Taxonomy" id="1769779"/>
    <lineage>
        <taxon>Bacteria</taxon>
        <taxon>Pseudomonadati</taxon>
        <taxon>Pseudomonadota</taxon>
        <taxon>Gammaproteobacteria</taxon>
        <taxon>Cellvibrionales</taxon>
        <taxon>Microbulbiferaceae</taxon>
        <taxon>Microbulbifer</taxon>
    </lineage>
</organism>
<name>A0A1C9W6K0_9GAMM</name>
<evidence type="ECO:0000256" key="1">
    <source>
        <dbReference type="SAM" id="SignalP"/>
    </source>
</evidence>
<feature type="chain" id="PRO_5008895491" evidence="1">
    <location>
        <begin position="18"/>
        <end position="192"/>
    </location>
</feature>
<dbReference type="RefSeq" id="WP_069946883.1">
    <property type="nucleotide sequence ID" value="NZ_CP014143.1"/>
</dbReference>
<dbReference type="PROSITE" id="PS51257">
    <property type="entry name" value="PROKAR_LIPOPROTEIN"/>
    <property type="match status" value="1"/>
</dbReference>
<dbReference type="Pfam" id="PF03923">
    <property type="entry name" value="Lipoprotein_16"/>
    <property type="match status" value="1"/>
</dbReference>
<proteinExistence type="predicted"/>
<dbReference type="PATRIC" id="fig|1769779.3.peg.1340"/>
<dbReference type="EMBL" id="CP014143">
    <property type="protein sequence ID" value="AOS96781.1"/>
    <property type="molecule type" value="Genomic_DNA"/>
</dbReference>
<dbReference type="InterPro" id="IPR005619">
    <property type="entry name" value="Uncharacterised_YajG"/>
</dbReference>
<dbReference type="Proteomes" id="UP000095672">
    <property type="component" value="Chromosome"/>
</dbReference>
<protein>
    <submittedName>
        <fullName evidence="2">Putative lipoprotein</fullName>
    </submittedName>
</protein>
<accession>A0A1C9W6K0</accession>
<reference evidence="3" key="1">
    <citation type="submission" date="2016-01" db="EMBL/GenBank/DDBJ databases">
        <title>Complete genome sequence of Microbulbifer sp. CCB-MM1, a halophile isolated from Matang Mangrove Forest, Perak.</title>
        <authorList>
            <person name="Moh T.H."/>
            <person name="Dinesh B."/>
            <person name="Lau N.-S."/>
            <person name="Go F."/>
            <person name="Alexander Chong S.-C."/>
        </authorList>
    </citation>
    <scope>NUCLEOTIDE SEQUENCE [LARGE SCALE GENOMIC DNA]</scope>
    <source>
        <strain evidence="3">CCB-MM1</strain>
    </source>
</reference>
<dbReference type="OrthoDB" id="5740854at2"/>
<dbReference type="KEGG" id="micc:AUP74_01322"/>
<keyword evidence="2" id="KW-0449">Lipoprotein</keyword>